<reference evidence="3 4" key="1">
    <citation type="submission" date="2023-04" db="EMBL/GenBank/DDBJ databases">
        <title>Two novel species of Flavobacterium.</title>
        <authorList>
            <person name="Liu Q."/>
            <person name="Xin Y.-H."/>
        </authorList>
    </citation>
    <scope>NUCLEOTIDE SEQUENCE [LARGE SCALE GENOMIC DNA]</scope>
    <source>
        <strain evidence="3 4">LB2P87</strain>
    </source>
</reference>
<evidence type="ECO:0000259" key="1">
    <source>
        <dbReference type="Pfam" id="PF13280"/>
    </source>
</evidence>
<proteinExistence type="predicted"/>
<accession>A0AAW6TPS9</accession>
<dbReference type="PROSITE" id="PS52050">
    <property type="entry name" value="WYL"/>
    <property type="match status" value="1"/>
</dbReference>
<feature type="domain" description="WCX" evidence="2">
    <location>
        <begin position="219"/>
        <end position="294"/>
    </location>
</feature>
<name>A0AAW6TPS9_9FLAO</name>
<dbReference type="RefSeq" id="WP_282714926.1">
    <property type="nucleotide sequence ID" value="NZ_JASCRY010000001.1"/>
</dbReference>
<dbReference type="PANTHER" id="PTHR34580">
    <property type="match status" value="1"/>
</dbReference>
<dbReference type="PANTHER" id="PTHR34580:SF9">
    <property type="entry name" value="SLL5097 PROTEIN"/>
    <property type="match status" value="1"/>
</dbReference>
<dbReference type="Pfam" id="PF13280">
    <property type="entry name" value="WYL"/>
    <property type="match status" value="1"/>
</dbReference>
<dbReference type="InterPro" id="IPR051534">
    <property type="entry name" value="CBASS_pafABC_assoc_protein"/>
</dbReference>
<dbReference type="Proteomes" id="UP001228643">
    <property type="component" value="Unassembled WGS sequence"/>
</dbReference>
<evidence type="ECO:0000313" key="4">
    <source>
        <dbReference type="Proteomes" id="UP001228643"/>
    </source>
</evidence>
<organism evidence="3 4">
    <name type="scientific">Flavobacterium yafengii</name>
    <dbReference type="NCBI Taxonomy" id="3041253"/>
    <lineage>
        <taxon>Bacteria</taxon>
        <taxon>Pseudomonadati</taxon>
        <taxon>Bacteroidota</taxon>
        <taxon>Flavobacteriia</taxon>
        <taxon>Flavobacteriales</taxon>
        <taxon>Flavobacteriaceae</taxon>
        <taxon>Flavobacterium</taxon>
    </lineage>
</organism>
<comment type="caution">
    <text evidence="3">The sequence shown here is derived from an EMBL/GenBank/DDBJ whole genome shotgun (WGS) entry which is preliminary data.</text>
</comment>
<dbReference type="InterPro" id="IPR026881">
    <property type="entry name" value="WYL_dom"/>
</dbReference>
<dbReference type="AlphaFoldDB" id="A0AAW6TPS9"/>
<gene>
    <name evidence="3" type="ORF">QLS97_05930</name>
</gene>
<feature type="domain" description="WYL" evidence="1">
    <location>
        <begin position="125"/>
        <end position="189"/>
    </location>
</feature>
<protein>
    <submittedName>
        <fullName evidence="3">WYL domain-containing protein</fullName>
    </submittedName>
</protein>
<dbReference type="InterPro" id="IPR057727">
    <property type="entry name" value="WCX_dom"/>
</dbReference>
<keyword evidence="4" id="KW-1185">Reference proteome</keyword>
<sequence length="299" mass="35379">MSKLIYFKRYLYVIDRLRSRPCSFSELQDHVMHKLEQDDIDTTFEYAIRTFERDKKDITTLFGIVIQYNRKDKTYTIDEEEIEDQSVTRMIDAFSIHHALQEGNKLSPSVFLEKRKSLGTEHIYGIIHAIQNGYLLQFTHQKHWEDFSTQREVKPIAIKESQQRWYLVAQDKKDYTVKTFGLDRISNLKITDTKFKPIAYNVEKEFQHAFGVETYSLAEKVVLQFSNKQGNYIKTFPLHESQRIVKETEDTVVIEIFIHTTNDIIMELLKYGSNVKTLSPISLQNEIKNRILEMSNLYI</sequence>
<dbReference type="EMBL" id="JASCRY010000001">
    <property type="protein sequence ID" value="MDI5949177.1"/>
    <property type="molecule type" value="Genomic_DNA"/>
</dbReference>
<evidence type="ECO:0000259" key="2">
    <source>
        <dbReference type="Pfam" id="PF25583"/>
    </source>
</evidence>
<dbReference type="Pfam" id="PF25583">
    <property type="entry name" value="WCX"/>
    <property type="match status" value="1"/>
</dbReference>
<evidence type="ECO:0000313" key="3">
    <source>
        <dbReference type="EMBL" id="MDI5949177.1"/>
    </source>
</evidence>